<dbReference type="EMBL" id="JXXE01000338">
    <property type="protein sequence ID" value="KIZ40756.1"/>
    <property type="molecule type" value="Genomic_DNA"/>
</dbReference>
<dbReference type="SUPFAM" id="SSF46689">
    <property type="entry name" value="Homeodomain-like"/>
    <property type="match status" value="1"/>
</dbReference>
<dbReference type="Gene3D" id="1.10.10.60">
    <property type="entry name" value="Homeodomain-like"/>
    <property type="match status" value="1"/>
</dbReference>
<keyword evidence="3" id="KW-0804">Transcription</keyword>
<dbReference type="InterPro" id="IPR032687">
    <property type="entry name" value="AraC-type_N"/>
</dbReference>
<evidence type="ECO:0000256" key="3">
    <source>
        <dbReference type="ARBA" id="ARBA00023163"/>
    </source>
</evidence>
<dbReference type="InterPro" id="IPR018060">
    <property type="entry name" value="HTH_AraC"/>
</dbReference>
<evidence type="ECO:0000313" key="7">
    <source>
        <dbReference type="Proteomes" id="UP000032515"/>
    </source>
</evidence>
<dbReference type="AlphaFoldDB" id="A0A0D7EJF3"/>
<dbReference type="GO" id="GO:0003700">
    <property type="term" value="F:DNA-binding transcription factor activity"/>
    <property type="evidence" value="ECO:0007669"/>
    <property type="project" value="InterPro"/>
</dbReference>
<dbReference type="PATRIC" id="fig|1076.23.peg.3625"/>
<accession>A0A0D7EJF3</accession>
<keyword evidence="1" id="KW-0805">Transcription regulation</keyword>
<dbReference type="InterPro" id="IPR009057">
    <property type="entry name" value="Homeodomain-like_sf"/>
</dbReference>
<dbReference type="PANTHER" id="PTHR47894:SF1">
    <property type="entry name" value="HTH-TYPE TRANSCRIPTIONAL REGULATOR VQSM"/>
    <property type="match status" value="1"/>
</dbReference>
<feature type="region of interest" description="Disordered" evidence="4">
    <location>
        <begin position="186"/>
        <end position="213"/>
    </location>
</feature>
<evidence type="ECO:0000256" key="2">
    <source>
        <dbReference type="ARBA" id="ARBA00023125"/>
    </source>
</evidence>
<sequence length="213" mass="24308">MFFLYSLMCWTTEKRIPLQAVHFVFSASEASEELARAFRAPVHYNSEQTELIFEKRCLRLPNVQDPQACEQLLSQCPGALAVAFDDKTNATERVRRYLRTHLVDRNSLQHTAAHLRTSAATLRRRLAEDGTNFQKLKDEVRRDISINLLVETNMRLEDLAGRVGFLEVSAFHRAFRRWTGCAPSDYRSGNSGDGRGAAVKSCPDPEWMSETVR</sequence>
<protein>
    <recommendedName>
        <fullName evidence="5">HTH araC/xylS-type domain-containing protein</fullName>
    </recommendedName>
</protein>
<feature type="domain" description="HTH araC/xylS-type" evidence="5">
    <location>
        <begin position="92"/>
        <end position="189"/>
    </location>
</feature>
<dbReference type="GO" id="GO:0005829">
    <property type="term" value="C:cytosol"/>
    <property type="evidence" value="ECO:0007669"/>
    <property type="project" value="TreeGrafter"/>
</dbReference>
<dbReference type="GO" id="GO:0000976">
    <property type="term" value="F:transcription cis-regulatory region binding"/>
    <property type="evidence" value="ECO:0007669"/>
    <property type="project" value="TreeGrafter"/>
</dbReference>
<dbReference type="PROSITE" id="PS01124">
    <property type="entry name" value="HTH_ARAC_FAMILY_2"/>
    <property type="match status" value="1"/>
</dbReference>
<gene>
    <name evidence="6" type="ORF">OO17_16905</name>
</gene>
<dbReference type="Pfam" id="PF12833">
    <property type="entry name" value="HTH_18"/>
    <property type="match status" value="1"/>
</dbReference>
<evidence type="ECO:0000259" key="5">
    <source>
        <dbReference type="PROSITE" id="PS01124"/>
    </source>
</evidence>
<dbReference type="SMART" id="SM00342">
    <property type="entry name" value="HTH_ARAC"/>
    <property type="match status" value="1"/>
</dbReference>
<proteinExistence type="predicted"/>
<dbReference type="Proteomes" id="UP000032515">
    <property type="component" value="Unassembled WGS sequence"/>
</dbReference>
<evidence type="ECO:0000256" key="1">
    <source>
        <dbReference type="ARBA" id="ARBA00023015"/>
    </source>
</evidence>
<keyword evidence="2" id="KW-0238">DNA-binding</keyword>
<reference evidence="6 7" key="1">
    <citation type="submission" date="2014-11" db="EMBL/GenBank/DDBJ databases">
        <title>Genomics and ecophysiology of heterotrophic nitrogen fixing bacteria isolated from estuarine surface water.</title>
        <authorList>
            <person name="Bentzon-Tilia M."/>
            <person name="Severin I."/>
            <person name="Hansen L.H."/>
            <person name="Riemann L."/>
        </authorList>
    </citation>
    <scope>NUCLEOTIDE SEQUENCE [LARGE SCALE GENOMIC DNA]</scope>
    <source>
        <strain evidence="6 7">BAL398</strain>
    </source>
</reference>
<organism evidence="6 7">
    <name type="scientific">Rhodopseudomonas palustris</name>
    <dbReference type="NCBI Taxonomy" id="1076"/>
    <lineage>
        <taxon>Bacteria</taxon>
        <taxon>Pseudomonadati</taxon>
        <taxon>Pseudomonadota</taxon>
        <taxon>Alphaproteobacteria</taxon>
        <taxon>Hyphomicrobiales</taxon>
        <taxon>Nitrobacteraceae</taxon>
        <taxon>Rhodopseudomonas</taxon>
    </lineage>
</organism>
<evidence type="ECO:0000313" key="6">
    <source>
        <dbReference type="EMBL" id="KIZ40756.1"/>
    </source>
</evidence>
<name>A0A0D7EJF3_RHOPL</name>
<dbReference type="PANTHER" id="PTHR47894">
    <property type="entry name" value="HTH-TYPE TRANSCRIPTIONAL REGULATOR GADX"/>
    <property type="match status" value="1"/>
</dbReference>
<evidence type="ECO:0000256" key="4">
    <source>
        <dbReference type="SAM" id="MobiDB-lite"/>
    </source>
</evidence>
<comment type="caution">
    <text evidence="6">The sequence shown here is derived from an EMBL/GenBank/DDBJ whole genome shotgun (WGS) entry which is preliminary data.</text>
</comment>
<dbReference type="Pfam" id="PF12625">
    <property type="entry name" value="Arabinose_bd"/>
    <property type="match status" value="1"/>
</dbReference>